<dbReference type="InterPro" id="IPR043149">
    <property type="entry name" value="TagF_N"/>
</dbReference>
<evidence type="ECO:0000256" key="5">
    <source>
        <dbReference type="ARBA" id="ARBA00022944"/>
    </source>
</evidence>
<name>A0A2D3T0S8_9ENTR</name>
<keyword evidence="3" id="KW-1003">Cell membrane</keyword>
<evidence type="ECO:0000313" key="7">
    <source>
        <dbReference type="EMBL" id="ASV32933.1"/>
    </source>
</evidence>
<reference evidence="10 11" key="3">
    <citation type="submission" date="2017-11" db="EMBL/GenBank/DDBJ databases">
        <title>PacBio sequencing of new strain of the secondary endosymbiont Candidatus Hamiltonella defensa.</title>
        <authorList>
            <person name="Strand M.R."/>
            <person name="Oliver K."/>
        </authorList>
    </citation>
    <scope>NUCLEOTIDE SEQUENCE [LARGE SCALE GENOMIC DNA]</scope>
    <source>
        <strain evidence="11">A2C</strain>
        <strain evidence="10">ZA17</strain>
    </source>
</reference>
<evidence type="ECO:0000256" key="1">
    <source>
        <dbReference type="ARBA" id="ARBA00004202"/>
    </source>
</evidence>
<dbReference type="InterPro" id="IPR007554">
    <property type="entry name" value="Glycerophosphate_synth"/>
</dbReference>
<accession>A0A2D3T0S8</accession>
<reference evidence="10 11" key="1">
    <citation type="submission" date="2016-10" db="EMBL/GenBank/DDBJ databases">
        <authorList>
            <person name="Chevignon G."/>
        </authorList>
    </citation>
    <scope>NUCLEOTIDE SEQUENCE [LARGE SCALE GENOMIC DNA]</scope>
    <source>
        <strain evidence="11">A2C</strain>
        <strain evidence="10">ZA17</strain>
    </source>
</reference>
<proteinExistence type="inferred from homology"/>
<evidence type="ECO:0000313" key="10">
    <source>
        <dbReference type="Proteomes" id="UP000229055"/>
    </source>
</evidence>
<keyword evidence="6" id="KW-0472">Membrane</keyword>
<dbReference type="GO" id="GO:0047355">
    <property type="term" value="F:CDP-glycerol glycerophosphotransferase activity"/>
    <property type="evidence" value="ECO:0007669"/>
    <property type="project" value="InterPro"/>
</dbReference>
<dbReference type="GeneID" id="66260127"/>
<dbReference type="SUPFAM" id="SSF53756">
    <property type="entry name" value="UDP-Glycosyltransferase/glycogen phosphorylase"/>
    <property type="match status" value="1"/>
</dbReference>
<reference evidence="7" key="2">
    <citation type="submission" date="2017-08" db="EMBL/GenBank/DDBJ databases">
        <title>Genome sequence of Candidatus Hamiltonella defensa from Acyrthosiphon pisum strain MI47.</title>
        <authorList>
            <person name="Patel V.A."/>
            <person name="Chevignon G."/>
            <person name="Russell J.A."/>
            <person name="Oliver K.M."/>
        </authorList>
    </citation>
    <scope>NUCLEOTIDE SEQUENCE</scope>
    <source>
        <strain evidence="7">MI47</strain>
    </source>
</reference>
<keyword evidence="5" id="KW-0777">Teichoic acid biosynthesis</keyword>
<dbReference type="Gene3D" id="3.40.50.12580">
    <property type="match status" value="1"/>
</dbReference>
<keyword evidence="4" id="KW-0808">Transferase</keyword>
<sequence>MKYLFNYIFCFFLPLLYRPKKKLVIFTFDKNNIKFNSKALFEYSLKKNIFDVRYIINDDKLRKKLILKYGDKFLTTKKIKDIIIISNAKVWVTDGSFPLKTPFGHKIRILINLWHGIPLKKVGIMGYSGLQKLRIFLTLKMFAKHYNLFSTTSSNLSSIYSKSFLINDKKIKPFGQPRNDSLFVSHYSINDYISDLPKYERIILYAPTWRVGLYGNDWVGEDTKFFPFSDFNQDILEEYLKKNNILLCLRPHHLQKIEIKNSEWIKNFSSDVCNEVMDVIAKFDLLVTDYSSIYFDFLILNKPVLFLPYDLKLYENNVGLNFDYQNVTPGPKPTSQSEFIYEISKLLDDESYYKTERHKTNNFFNEIKYGSCQKIHKFIIENLD</sequence>
<dbReference type="EMBL" id="CP017606">
    <property type="protein sequence ID" value="ATW29131.1"/>
    <property type="molecule type" value="Genomic_DNA"/>
</dbReference>
<dbReference type="Pfam" id="PF04464">
    <property type="entry name" value="Glyphos_transf"/>
    <property type="match status" value="1"/>
</dbReference>
<comment type="subcellular location">
    <subcellularLocation>
        <location evidence="1">Cell membrane</location>
        <topology evidence="1">Peripheral membrane protein</topology>
    </subcellularLocation>
</comment>
<evidence type="ECO:0000256" key="2">
    <source>
        <dbReference type="ARBA" id="ARBA00010488"/>
    </source>
</evidence>
<evidence type="ECO:0000313" key="9">
    <source>
        <dbReference type="EMBL" id="ATW33074.1"/>
    </source>
</evidence>
<evidence type="ECO:0000256" key="4">
    <source>
        <dbReference type="ARBA" id="ARBA00022679"/>
    </source>
</evidence>
<organism evidence="8 11">
    <name type="scientific">Candidatus Williamhamiltonella defendens</name>
    <dbReference type="NCBI Taxonomy" id="138072"/>
    <lineage>
        <taxon>Bacteria</taxon>
        <taxon>Pseudomonadati</taxon>
        <taxon>Pseudomonadota</taxon>
        <taxon>Gammaproteobacteria</taxon>
        <taxon>Enterobacterales</taxon>
        <taxon>Enterobacteriaceae</taxon>
        <taxon>aphid secondary symbionts</taxon>
        <taxon>Candidatus Williamhamiltonella</taxon>
    </lineage>
</organism>
<dbReference type="PANTHER" id="PTHR37316">
    <property type="entry name" value="TEICHOIC ACID GLYCEROL-PHOSPHATE PRIMASE"/>
    <property type="match status" value="1"/>
</dbReference>
<evidence type="ECO:0000313" key="8">
    <source>
        <dbReference type="EMBL" id="ATW29131.1"/>
    </source>
</evidence>
<dbReference type="Proteomes" id="UP000792865">
    <property type="component" value="Chromosome"/>
</dbReference>
<dbReference type="OMA" id="EPWPSSH"/>
<evidence type="ECO:0000313" key="11">
    <source>
        <dbReference type="Proteomes" id="UP000230008"/>
    </source>
</evidence>
<dbReference type="EMBL" id="CP017613">
    <property type="protein sequence ID" value="ATW33074.1"/>
    <property type="molecule type" value="Genomic_DNA"/>
</dbReference>
<dbReference type="EMBL" id="CP022932">
    <property type="protein sequence ID" value="ASV32933.1"/>
    <property type="molecule type" value="Genomic_DNA"/>
</dbReference>
<dbReference type="InterPro" id="IPR043148">
    <property type="entry name" value="TagF_C"/>
</dbReference>
<dbReference type="GO" id="GO:0005886">
    <property type="term" value="C:plasma membrane"/>
    <property type="evidence" value="ECO:0007669"/>
    <property type="project" value="UniProtKB-SubCell"/>
</dbReference>
<dbReference type="Gene3D" id="3.40.50.11820">
    <property type="match status" value="1"/>
</dbReference>
<protein>
    <submittedName>
        <fullName evidence="7">CDP-glycerol--poly(Glycerophosphate) glycerophosphotransferase</fullName>
    </submittedName>
</protein>
<dbReference type="GO" id="GO:0019350">
    <property type="term" value="P:teichoic acid biosynthetic process"/>
    <property type="evidence" value="ECO:0007669"/>
    <property type="project" value="UniProtKB-KW"/>
</dbReference>
<gene>
    <name evidence="8" type="ORF">BJP41_00870</name>
    <name evidence="9" type="ORF">BJP43_00935</name>
    <name evidence="7" type="ORF">CJJ18_00940</name>
</gene>
<evidence type="ECO:0000256" key="3">
    <source>
        <dbReference type="ARBA" id="ARBA00022475"/>
    </source>
</evidence>
<evidence type="ECO:0000256" key="6">
    <source>
        <dbReference type="ARBA" id="ARBA00023136"/>
    </source>
</evidence>
<reference evidence="8" key="4">
    <citation type="journal article" date="2018" name="Genome Biol. Evol.">
        <title>Culture-Facilitated Comparative Genomics of the Facultative Symbiont Hamiltonella defensa.</title>
        <authorList>
            <person name="Chevignon G."/>
            <person name="Boyd B.M."/>
            <person name="Brandt J.W."/>
            <person name="Oliver K.M."/>
            <person name="Strand M.R."/>
        </authorList>
    </citation>
    <scope>NUCLEOTIDE SEQUENCE</scope>
    <source>
        <strain evidence="8">A2C</strain>
        <strain evidence="9">ZA17</strain>
    </source>
</reference>
<dbReference type="Proteomes" id="UP000230008">
    <property type="component" value="Chromosome"/>
</dbReference>
<dbReference type="InterPro" id="IPR051612">
    <property type="entry name" value="Teichoic_Acid_Biosynth"/>
</dbReference>
<dbReference type="PANTHER" id="PTHR37316:SF3">
    <property type="entry name" value="TEICHOIC ACID GLYCEROL-PHOSPHATE TRANSFERASE"/>
    <property type="match status" value="1"/>
</dbReference>
<comment type="similarity">
    <text evidence="2">Belongs to the CDP-glycerol glycerophosphotransferase family.</text>
</comment>
<dbReference type="AlphaFoldDB" id="A0A2D3T0S8"/>
<dbReference type="Proteomes" id="UP000229055">
    <property type="component" value="Chromosome"/>
</dbReference>
<dbReference type="RefSeq" id="WP_012737931.1">
    <property type="nucleotide sequence ID" value="NZ_CADIJJ010000007.1"/>
</dbReference>